<reference evidence="12" key="3">
    <citation type="submission" date="2011-03" db="EMBL/GenBank/DDBJ databases">
        <title>Annotation of Magnaporthe poae ATCC 64411.</title>
        <authorList>
            <person name="Ma L.-J."/>
            <person name="Dead R."/>
            <person name="Young S.K."/>
            <person name="Zeng Q."/>
            <person name="Gargeya S."/>
            <person name="Fitzgerald M."/>
            <person name="Haas B."/>
            <person name="Abouelleil A."/>
            <person name="Alvarado L."/>
            <person name="Arachchi H.M."/>
            <person name="Berlin A."/>
            <person name="Brown A."/>
            <person name="Chapman S.B."/>
            <person name="Chen Z."/>
            <person name="Dunbar C."/>
            <person name="Freedman E."/>
            <person name="Gearin G."/>
            <person name="Gellesch M."/>
            <person name="Goldberg J."/>
            <person name="Griggs A."/>
            <person name="Gujja S."/>
            <person name="Heiman D."/>
            <person name="Howarth C."/>
            <person name="Larson L."/>
            <person name="Lui A."/>
            <person name="MacDonald P.J.P."/>
            <person name="Mehta T."/>
            <person name="Montmayeur A."/>
            <person name="Murphy C."/>
            <person name="Neiman D."/>
            <person name="Pearson M."/>
            <person name="Priest M."/>
            <person name="Roberts A."/>
            <person name="Saif S."/>
            <person name="Shea T."/>
            <person name="Shenoy N."/>
            <person name="Sisk P."/>
            <person name="Stolte C."/>
            <person name="Sykes S."/>
            <person name="Yandava C."/>
            <person name="Wortman J."/>
            <person name="Nusbaum C."/>
            <person name="Birren B."/>
        </authorList>
    </citation>
    <scope>NUCLEOTIDE SEQUENCE</scope>
    <source>
        <strain evidence="12">ATCC 64411</strain>
    </source>
</reference>
<dbReference type="Gene3D" id="1.20.1510.10">
    <property type="entry name" value="Cation efflux protein transmembrane domain"/>
    <property type="match status" value="2"/>
</dbReference>
<feature type="transmembrane region" description="Helical" evidence="9">
    <location>
        <begin position="76"/>
        <end position="99"/>
    </location>
</feature>
<dbReference type="VEuPathDB" id="FungiDB:MAPG_07154"/>
<evidence type="ECO:0000256" key="3">
    <source>
        <dbReference type="ARBA" id="ARBA00022448"/>
    </source>
</evidence>
<dbReference type="eggNOG" id="KOG1483">
    <property type="taxonomic scope" value="Eukaryota"/>
</dbReference>
<feature type="compositionally biased region" description="Basic and acidic residues" evidence="8">
    <location>
        <begin position="251"/>
        <end position="268"/>
    </location>
</feature>
<evidence type="ECO:0000256" key="9">
    <source>
        <dbReference type="SAM" id="Phobius"/>
    </source>
</evidence>
<feature type="compositionally biased region" description="Basic and acidic residues" evidence="8">
    <location>
        <begin position="139"/>
        <end position="180"/>
    </location>
</feature>
<dbReference type="InterPro" id="IPR002524">
    <property type="entry name" value="Cation_efflux"/>
</dbReference>
<dbReference type="OMA" id="CLFHQHG"/>
<accession>A0A0C4E3X7</accession>
<dbReference type="SUPFAM" id="SSF161111">
    <property type="entry name" value="Cation efflux protein transmembrane domain-like"/>
    <property type="match status" value="1"/>
</dbReference>
<evidence type="ECO:0000256" key="6">
    <source>
        <dbReference type="ARBA" id="ARBA00022989"/>
    </source>
</evidence>
<dbReference type="InterPro" id="IPR027469">
    <property type="entry name" value="Cation_efflux_TMD_sf"/>
</dbReference>
<feature type="transmembrane region" description="Helical" evidence="9">
    <location>
        <begin position="111"/>
        <end position="131"/>
    </location>
</feature>
<reference evidence="13" key="4">
    <citation type="journal article" date="2015" name="G3 (Bethesda)">
        <title>Genome sequences of three phytopathogenic species of the Magnaporthaceae family of fungi.</title>
        <authorList>
            <person name="Okagaki L.H."/>
            <person name="Nunes C.C."/>
            <person name="Sailsbery J."/>
            <person name="Clay B."/>
            <person name="Brown D."/>
            <person name="John T."/>
            <person name="Oh Y."/>
            <person name="Young N."/>
            <person name="Fitzgerald M."/>
            <person name="Haas B.J."/>
            <person name="Zeng Q."/>
            <person name="Young S."/>
            <person name="Adiconis X."/>
            <person name="Fan L."/>
            <person name="Levin J.Z."/>
            <person name="Mitchell T.K."/>
            <person name="Okubara P.A."/>
            <person name="Farman M.L."/>
            <person name="Kohn L.M."/>
            <person name="Birren B."/>
            <person name="Ma L.-J."/>
            <person name="Dean R.A."/>
        </authorList>
    </citation>
    <scope>NUCLEOTIDE SEQUENCE</scope>
    <source>
        <strain evidence="13">ATCC 64411 / 73-15</strain>
    </source>
</reference>
<name>A0A0C4E3X7_MAGP6</name>
<organism evidence="13 14">
    <name type="scientific">Magnaporthiopsis poae (strain ATCC 64411 / 73-15)</name>
    <name type="common">Kentucky bluegrass fungus</name>
    <name type="synonym">Magnaporthe poae</name>
    <dbReference type="NCBI Taxonomy" id="644358"/>
    <lineage>
        <taxon>Eukaryota</taxon>
        <taxon>Fungi</taxon>
        <taxon>Dikarya</taxon>
        <taxon>Ascomycota</taxon>
        <taxon>Pezizomycotina</taxon>
        <taxon>Sordariomycetes</taxon>
        <taxon>Sordariomycetidae</taxon>
        <taxon>Magnaporthales</taxon>
        <taxon>Magnaporthaceae</taxon>
        <taxon>Magnaporthiopsis</taxon>
    </lineage>
</organism>
<feature type="compositionally biased region" description="Gly residues" evidence="8">
    <location>
        <begin position="561"/>
        <end position="572"/>
    </location>
</feature>
<dbReference type="NCBIfam" id="TIGR01297">
    <property type="entry name" value="CDF"/>
    <property type="match status" value="2"/>
</dbReference>
<keyword evidence="6 9" id="KW-1133">Transmembrane helix</keyword>
<dbReference type="STRING" id="644358.A0A0C4E3X7"/>
<dbReference type="FunFam" id="1.20.1510.10:FF:000021">
    <property type="entry name" value="Solute carrier family 30 (Zinc transporter), member 1"/>
    <property type="match status" value="1"/>
</dbReference>
<keyword evidence="4 9" id="KW-0812">Transmembrane</keyword>
<feature type="region of interest" description="Disordered" evidence="8">
    <location>
        <begin position="139"/>
        <end position="214"/>
    </location>
</feature>
<feature type="compositionally biased region" description="Basic residues" evidence="8">
    <location>
        <begin position="205"/>
        <end position="214"/>
    </location>
</feature>
<comment type="similarity">
    <text evidence="2">Belongs to the cation diffusion facilitator (CDF) transporter (TC 2.A.4) family. SLC30A subfamily.</text>
</comment>
<dbReference type="PANTHER" id="PTHR45820:SF4">
    <property type="entry name" value="ZINC TRANSPORTER 63C, ISOFORM F"/>
    <property type="match status" value="1"/>
</dbReference>
<evidence type="ECO:0000256" key="7">
    <source>
        <dbReference type="ARBA" id="ARBA00023136"/>
    </source>
</evidence>
<dbReference type="EnsemblFungi" id="MAPG_07154T0">
    <property type="protein sequence ID" value="MAPG_07154T0"/>
    <property type="gene ID" value="MAPG_07154"/>
</dbReference>
<feature type="domain" description="Cation efflux protein transmembrane" evidence="10">
    <location>
        <begin position="11"/>
        <end position="138"/>
    </location>
</feature>
<dbReference type="GO" id="GO:0006882">
    <property type="term" value="P:intracellular zinc ion homeostasis"/>
    <property type="evidence" value="ECO:0007669"/>
    <property type="project" value="TreeGrafter"/>
</dbReference>
<proteinExistence type="inferred from homology"/>
<dbReference type="PANTHER" id="PTHR45820">
    <property type="entry name" value="FI23527P1"/>
    <property type="match status" value="1"/>
</dbReference>
<dbReference type="GO" id="GO:0016020">
    <property type="term" value="C:membrane"/>
    <property type="evidence" value="ECO:0007669"/>
    <property type="project" value="UniProtKB-SubCell"/>
</dbReference>
<keyword evidence="7 9" id="KW-0472">Membrane</keyword>
<feature type="compositionally biased region" description="Basic and acidic residues" evidence="8">
    <location>
        <begin position="305"/>
        <end position="323"/>
    </location>
</feature>
<protein>
    <recommendedName>
        <fullName evidence="15">Zinc homeostasis factor 1</fullName>
    </recommendedName>
</protein>
<evidence type="ECO:0008006" key="15">
    <source>
        <dbReference type="Google" id="ProtNLM"/>
    </source>
</evidence>
<evidence type="ECO:0000313" key="13">
    <source>
        <dbReference type="EnsemblFungi" id="MAPG_07154T0"/>
    </source>
</evidence>
<dbReference type="Pfam" id="PF01545">
    <property type="entry name" value="Cation_efflux"/>
    <property type="match status" value="2"/>
</dbReference>
<dbReference type="AlphaFoldDB" id="A0A0C4E3X7"/>
<dbReference type="GO" id="GO:0005385">
    <property type="term" value="F:zinc ion transmembrane transporter activity"/>
    <property type="evidence" value="ECO:0007669"/>
    <property type="project" value="TreeGrafter"/>
</dbReference>
<feature type="transmembrane region" description="Helical" evidence="9">
    <location>
        <begin position="12"/>
        <end position="33"/>
    </location>
</feature>
<reference evidence="14" key="1">
    <citation type="submission" date="2010-05" db="EMBL/GenBank/DDBJ databases">
        <title>The genome sequence of Magnaporthe poae strain ATCC 64411.</title>
        <authorList>
            <person name="Ma L.-J."/>
            <person name="Dead R."/>
            <person name="Young S."/>
            <person name="Zeng Q."/>
            <person name="Koehrsen M."/>
            <person name="Alvarado L."/>
            <person name="Berlin A."/>
            <person name="Chapman S.B."/>
            <person name="Chen Z."/>
            <person name="Freedman E."/>
            <person name="Gellesch M."/>
            <person name="Goldberg J."/>
            <person name="Griggs A."/>
            <person name="Gujja S."/>
            <person name="Heilman E.R."/>
            <person name="Heiman D."/>
            <person name="Hepburn T."/>
            <person name="Howarth C."/>
            <person name="Jen D."/>
            <person name="Larson L."/>
            <person name="Mehta T."/>
            <person name="Neiman D."/>
            <person name="Pearson M."/>
            <person name="Roberts A."/>
            <person name="Saif S."/>
            <person name="Shea T."/>
            <person name="Shenoy N."/>
            <person name="Sisk P."/>
            <person name="Stolte C."/>
            <person name="Sykes S."/>
            <person name="Walk T."/>
            <person name="White J."/>
            <person name="Yandava C."/>
            <person name="Haas B."/>
            <person name="Nusbaum C."/>
            <person name="Birren B."/>
        </authorList>
    </citation>
    <scope>NUCLEOTIDE SEQUENCE [LARGE SCALE GENOMIC DNA]</scope>
    <source>
        <strain evidence="14">ATCC 64411 / 73-15</strain>
    </source>
</reference>
<feature type="region of interest" description="Disordered" evidence="8">
    <location>
        <begin position="548"/>
        <end position="572"/>
    </location>
</feature>
<feature type="domain" description="Cation efflux protein cytoplasmic" evidence="11">
    <location>
        <begin position="403"/>
        <end position="481"/>
    </location>
</feature>
<dbReference type="OrthoDB" id="9944568at2759"/>
<keyword evidence="3" id="KW-0813">Transport</keyword>
<feature type="region of interest" description="Disordered" evidence="8">
    <location>
        <begin position="238"/>
        <end position="329"/>
    </location>
</feature>
<keyword evidence="5" id="KW-0862">Zinc</keyword>
<reference evidence="13" key="5">
    <citation type="submission" date="2015-06" db="UniProtKB">
        <authorList>
            <consortium name="EnsemblFungi"/>
        </authorList>
    </citation>
    <scope>IDENTIFICATION</scope>
    <source>
        <strain evidence="13">ATCC 64411</strain>
    </source>
</reference>
<feature type="transmembrane region" description="Helical" evidence="9">
    <location>
        <begin position="373"/>
        <end position="399"/>
    </location>
</feature>
<feature type="domain" description="Cation efflux protein transmembrane" evidence="10">
    <location>
        <begin position="327"/>
        <end position="399"/>
    </location>
</feature>
<dbReference type="InterPro" id="IPR036837">
    <property type="entry name" value="Cation_efflux_CTD_sf"/>
</dbReference>
<evidence type="ECO:0000313" key="12">
    <source>
        <dbReference type="EMBL" id="KLU88167.1"/>
    </source>
</evidence>
<evidence type="ECO:0000256" key="2">
    <source>
        <dbReference type="ARBA" id="ARBA00008873"/>
    </source>
</evidence>
<evidence type="ECO:0000259" key="10">
    <source>
        <dbReference type="Pfam" id="PF01545"/>
    </source>
</evidence>
<dbReference type="Proteomes" id="UP000011715">
    <property type="component" value="Unassembled WGS sequence"/>
</dbReference>
<dbReference type="EMBL" id="GL876971">
    <property type="protein sequence ID" value="KLU88167.1"/>
    <property type="molecule type" value="Genomic_DNA"/>
</dbReference>
<dbReference type="SUPFAM" id="SSF160240">
    <property type="entry name" value="Cation efflux protein cytoplasmic domain-like"/>
    <property type="match status" value="1"/>
</dbReference>
<evidence type="ECO:0000313" key="14">
    <source>
        <dbReference type="Proteomes" id="UP000011715"/>
    </source>
</evidence>
<sequence>MAWSKATRISIMLAIDLAFFFLELGSGIYVGSLALMADAFHMLNDVISLVIGLWAVRVSQNKSTDKFSYGWLRAEILGAFFNAVFLIALCVSIILEALTRFLDPPVIQNPFLILVVGSLGLTSNLVGFFVLGGHSHGHGGDDHDHEHDHGNGHDHDHAHSDEADSHSHGRDAARDAEEGVARYISFSNGDTRERCGSGASALSKSQHRRRGSSIRHSRFTNIDDLSIHPASFRQEIIAASRPQNQTDEESGGDRSRDPSPSRDDDRLPTETTPLIVPGASATAPISIAPKDGSGSLSLGARRPRRDSCDHAGHNHNKPMESRGGHSHSHNHADMGMHGMILHVIGDALGNVGVIITALVIWKTSWEGRFYADPAVSLFITLIILRSCIPLTLATAKILLQATPDHLSIPDIKADIQDLPGVVSCHHVHIWQLSDTKLVASMHIQVAFPISEENGEKYMKLAMRARSCLHAYGIHSATIQPEFCLDRDHAHLDDGHRHHHSQQRQQQQHQGDVVSEAATACGTGGPGSICLLECVDDCVGQGCCPDAPKSPPGSSHSHNPQAGGGGGGGGHSH</sequence>
<evidence type="ECO:0000259" key="11">
    <source>
        <dbReference type="Pfam" id="PF16916"/>
    </source>
</evidence>
<evidence type="ECO:0000256" key="1">
    <source>
        <dbReference type="ARBA" id="ARBA00004141"/>
    </source>
</evidence>
<dbReference type="Pfam" id="PF16916">
    <property type="entry name" value="ZT_dimer"/>
    <property type="match status" value="1"/>
</dbReference>
<dbReference type="InterPro" id="IPR058533">
    <property type="entry name" value="Cation_efflux_TM"/>
</dbReference>
<evidence type="ECO:0000256" key="4">
    <source>
        <dbReference type="ARBA" id="ARBA00022692"/>
    </source>
</evidence>
<evidence type="ECO:0000256" key="5">
    <source>
        <dbReference type="ARBA" id="ARBA00022833"/>
    </source>
</evidence>
<keyword evidence="14" id="KW-1185">Reference proteome</keyword>
<feature type="transmembrane region" description="Helical" evidence="9">
    <location>
        <begin position="339"/>
        <end position="361"/>
    </location>
</feature>
<dbReference type="InterPro" id="IPR027470">
    <property type="entry name" value="Cation_efflux_CTD"/>
</dbReference>
<gene>
    <name evidence="12" type="ORF">MAPG_07154</name>
</gene>
<evidence type="ECO:0000256" key="8">
    <source>
        <dbReference type="SAM" id="MobiDB-lite"/>
    </source>
</evidence>
<dbReference type="EMBL" id="ADBL01001729">
    <property type="status" value="NOT_ANNOTATED_CDS"/>
    <property type="molecule type" value="Genomic_DNA"/>
</dbReference>
<comment type="subcellular location">
    <subcellularLocation>
        <location evidence="1">Membrane</location>
        <topology evidence="1">Multi-pass membrane protein</topology>
    </subcellularLocation>
</comment>
<reference evidence="12" key="2">
    <citation type="submission" date="2010-05" db="EMBL/GenBank/DDBJ databases">
        <title>The Genome Sequence of Magnaporthe poae strain ATCC 64411.</title>
        <authorList>
            <consortium name="The Broad Institute Genome Sequencing Platform"/>
            <consortium name="Broad Institute Genome Sequencing Center for Infectious Disease"/>
            <person name="Ma L.-J."/>
            <person name="Dead R."/>
            <person name="Young S."/>
            <person name="Zeng Q."/>
            <person name="Koehrsen M."/>
            <person name="Alvarado L."/>
            <person name="Berlin A."/>
            <person name="Chapman S.B."/>
            <person name="Chen Z."/>
            <person name="Freedman E."/>
            <person name="Gellesch M."/>
            <person name="Goldberg J."/>
            <person name="Griggs A."/>
            <person name="Gujja S."/>
            <person name="Heilman E.R."/>
            <person name="Heiman D."/>
            <person name="Hepburn T."/>
            <person name="Howarth C."/>
            <person name="Jen D."/>
            <person name="Larson L."/>
            <person name="Mehta T."/>
            <person name="Neiman D."/>
            <person name="Pearson M."/>
            <person name="Roberts A."/>
            <person name="Saif S."/>
            <person name="Shea T."/>
            <person name="Shenoy N."/>
            <person name="Sisk P."/>
            <person name="Stolte C."/>
            <person name="Sykes S."/>
            <person name="Walk T."/>
            <person name="White J."/>
            <person name="Yandava C."/>
            <person name="Haas B."/>
            <person name="Nusbaum C."/>
            <person name="Birren B."/>
        </authorList>
    </citation>
    <scope>NUCLEOTIDE SEQUENCE</scope>
    <source>
        <strain evidence="12">ATCC 64411</strain>
    </source>
</reference>